<dbReference type="AlphaFoldDB" id="A0A1I5GDU7"/>
<keyword evidence="2" id="KW-0472">Membrane</keyword>
<evidence type="ECO:0000313" key="4">
    <source>
        <dbReference type="EMBL" id="SFO33721.1"/>
    </source>
</evidence>
<evidence type="ECO:0000256" key="2">
    <source>
        <dbReference type="SAM" id="Phobius"/>
    </source>
</evidence>
<feature type="chain" id="PRO_5011693735" description="tRNA (Guanine-N1)-methyltransferase" evidence="3">
    <location>
        <begin position="23"/>
        <end position="199"/>
    </location>
</feature>
<evidence type="ECO:0000256" key="3">
    <source>
        <dbReference type="SAM" id="SignalP"/>
    </source>
</evidence>
<name>A0A1I5GDU7_9BACT</name>
<accession>A0A1I5GDU7</accession>
<keyword evidence="1" id="KW-0175">Coiled coil</keyword>
<keyword evidence="3" id="KW-0732">Signal</keyword>
<dbReference type="Gene3D" id="1.20.1170.10">
    <property type="match status" value="1"/>
</dbReference>
<dbReference type="SUPFAM" id="SSF58100">
    <property type="entry name" value="Bacterial hemolysins"/>
    <property type="match status" value="1"/>
</dbReference>
<keyword evidence="5" id="KW-1185">Reference proteome</keyword>
<feature type="transmembrane region" description="Helical" evidence="2">
    <location>
        <begin position="133"/>
        <end position="153"/>
    </location>
</feature>
<feature type="signal peptide" evidence="3">
    <location>
        <begin position="1"/>
        <end position="22"/>
    </location>
</feature>
<dbReference type="EMBL" id="FOVW01000005">
    <property type="protein sequence ID" value="SFO33721.1"/>
    <property type="molecule type" value="Genomic_DNA"/>
</dbReference>
<evidence type="ECO:0000313" key="5">
    <source>
        <dbReference type="Proteomes" id="UP000199564"/>
    </source>
</evidence>
<reference evidence="5" key="1">
    <citation type="submission" date="2016-10" db="EMBL/GenBank/DDBJ databases">
        <authorList>
            <person name="Varghese N."/>
            <person name="Submissions S."/>
        </authorList>
    </citation>
    <scope>NUCLEOTIDE SEQUENCE [LARGE SCALE GENOMIC DNA]</scope>
    <source>
        <strain evidence="5">DSM 15282</strain>
    </source>
</reference>
<organism evidence="4 5">
    <name type="scientific">Algoriphagus ornithinivorans</name>
    <dbReference type="NCBI Taxonomy" id="226506"/>
    <lineage>
        <taxon>Bacteria</taxon>
        <taxon>Pseudomonadati</taxon>
        <taxon>Bacteroidota</taxon>
        <taxon>Cytophagia</taxon>
        <taxon>Cytophagales</taxon>
        <taxon>Cyclobacteriaceae</taxon>
        <taxon>Algoriphagus</taxon>
    </lineage>
</organism>
<keyword evidence="2" id="KW-1133">Transmembrane helix</keyword>
<evidence type="ECO:0008006" key="6">
    <source>
        <dbReference type="Google" id="ProtNLM"/>
    </source>
</evidence>
<dbReference type="RefSeq" id="WP_091653636.1">
    <property type="nucleotide sequence ID" value="NZ_FOVW01000005.1"/>
</dbReference>
<dbReference type="STRING" id="226506.SAMN04488519_105315"/>
<gene>
    <name evidence="4" type="ORF">SAMN04488519_105315</name>
</gene>
<feature type="coiled-coil region" evidence="1">
    <location>
        <begin position="159"/>
        <end position="186"/>
    </location>
</feature>
<protein>
    <recommendedName>
        <fullName evidence="6">tRNA (Guanine-N1)-methyltransferase</fullName>
    </recommendedName>
</protein>
<sequence length="199" mass="22981">MKKITLSLMVGIFSFFSANIQAQESSESQNSLNSGTIDSQFEYIYDASNNYQEYKVVKKSNLDKLRSNMLDSMRTMRAEVVELKTQLTSKNDSISSLNQVLDQTEAEKQEAIEAKDNFSIFGIAIHKAVYSSLMWLLVGGLGLALAFFSFQYFRSFRKIRKAQKDLEEVQEEFDQHRKNTLERERKLKRELIDAQMGKD</sequence>
<proteinExistence type="predicted"/>
<keyword evidence="2" id="KW-0812">Transmembrane</keyword>
<dbReference type="Proteomes" id="UP000199564">
    <property type="component" value="Unassembled WGS sequence"/>
</dbReference>
<evidence type="ECO:0000256" key="1">
    <source>
        <dbReference type="SAM" id="Coils"/>
    </source>
</evidence>